<dbReference type="OrthoDB" id="277102at2"/>
<accession>A0A2S8GPB4</accession>
<dbReference type="Proteomes" id="UP000237819">
    <property type="component" value="Unassembled WGS sequence"/>
</dbReference>
<dbReference type="AlphaFoldDB" id="A0A2S8GPB4"/>
<evidence type="ECO:0000313" key="1">
    <source>
        <dbReference type="EMBL" id="PQO45844.1"/>
    </source>
</evidence>
<proteinExistence type="predicted"/>
<gene>
    <name evidence="1" type="ORF">C5Y93_11340</name>
</gene>
<dbReference type="RefSeq" id="WP_105335544.1">
    <property type="nucleotide sequence ID" value="NZ_PUHZ01000012.1"/>
</dbReference>
<name>A0A2S8GPB4_9BACT</name>
<protein>
    <submittedName>
        <fullName evidence="1">Uncharacterized protein</fullName>
    </submittedName>
</protein>
<dbReference type="EMBL" id="PUHZ01000012">
    <property type="protein sequence ID" value="PQO45844.1"/>
    <property type="molecule type" value="Genomic_DNA"/>
</dbReference>
<sequence>MLLSSPPAAPTPLSYYRIRTIQDKVDGVYFWLKAARSPQQQALFADLQVARNLLGDLPVLLAAERHETDRRWQAAVQSLIAPSQTSPIQSPPQSIAPRGWDSVNDDHPRQHFFESHETGVGCYEFHAEFAVAAGPLGDQLRGVTITDARRLEGDDLVEVTHPAELRLLTCEAETWWEARR</sequence>
<organism evidence="1 2">
    <name type="scientific">Blastopirellula marina</name>
    <dbReference type="NCBI Taxonomy" id="124"/>
    <lineage>
        <taxon>Bacteria</taxon>
        <taxon>Pseudomonadati</taxon>
        <taxon>Planctomycetota</taxon>
        <taxon>Planctomycetia</taxon>
        <taxon>Pirellulales</taxon>
        <taxon>Pirellulaceae</taxon>
        <taxon>Blastopirellula</taxon>
    </lineage>
</organism>
<evidence type="ECO:0000313" key="2">
    <source>
        <dbReference type="Proteomes" id="UP000237819"/>
    </source>
</evidence>
<reference evidence="1 2" key="1">
    <citation type="submission" date="2018-02" db="EMBL/GenBank/DDBJ databases">
        <title>Comparative genomes isolates from brazilian mangrove.</title>
        <authorList>
            <person name="Araujo J.E."/>
            <person name="Taketani R.G."/>
            <person name="Silva M.C.P."/>
            <person name="Loureco M.V."/>
            <person name="Andreote F.D."/>
        </authorList>
    </citation>
    <scope>NUCLEOTIDE SEQUENCE [LARGE SCALE GENOMIC DNA]</scope>
    <source>
        <strain evidence="1 2">Nap-Phe MGV</strain>
    </source>
</reference>
<comment type="caution">
    <text evidence="1">The sequence shown here is derived from an EMBL/GenBank/DDBJ whole genome shotgun (WGS) entry which is preliminary data.</text>
</comment>